<dbReference type="AlphaFoldDB" id="A0A314XJ70"/>
<evidence type="ECO:0000313" key="2">
    <source>
        <dbReference type="Proteomes" id="UP000250321"/>
    </source>
</evidence>
<organism evidence="1 2">
    <name type="scientific">Prunus yedoensis var. nudiflora</name>
    <dbReference type="NCBI Taxonomy" id="2094558"/>
    <lineage>
        <taxon>Eukaryota</taxon>
        <taxon>Viridiplantae</taxon>
        <taxon>Streptophyta</taxon>
        <taxon>Embryophyta</taxon>
        <taxon>Tracheophyta</taxon>
        <taxon>Spermatophyta</taxon>
        <taxon>Magnoliopsida</taxon>
        <taxon>eudicotyledons</taxon>
        <taxon>Gunneridae</taxon>
        <taxon>Pentapetalae</taxon>
        <taxon>rosids</taxon>
        <taxon>fabids</taxon>
        <taxon>Rosales</taxon>
        <taxon>Rosaceae</taxon>
        <taxon>Amygdaloideae</taxon>
        <taxon>Amygdaleae</taxon>
        <taxon>Prunus</taxon>
    </lineage>
</organism>
<keyword evidence="2" id="KW-1185">Reference proteome</keyword>
<dbReference type="Proteomes" id="UP000250321">
    <property type="component" value="Unassembled WGS sequence"/>
</dbReference>
<name>A0A314XJ70_PRUYE</name>
<gene>
    <name evidence="1" type="ORF">Pyn_30344</name>
</gene>
<accession>A0A314XJ70</accession>
<reference evidence="1 2" key="1">
    <citation type="submission" date="2018-02" db="EMBL/GenBank/DDBJ databases">
        <title>Draft genome of wild Prunus yedoensis var. nudiflora.</title>
        <authorList>
            <person name="Baek S."/>
            <person name="Kim J.-H."/>
            <person name="Choi K."/>
            <person name="Kim G.-B."/>
            <person name="Cho A."/>
            <person name="Jang H."/>
            <person name="Shin C.-H."/>
            <person name="Yu H.-J."/>
            <person name="Mun J.-H."/>
        </authorList>
    </citation>
    <scope>NUCLEOTIDE SEQUENCE [LARGE SCALE GENOMIC DNA]</scope>
    <source>
        <strain evidence="2">cv. Jeju island</strain>
        <tissue evidence="1">Leaf</tissue>
    </source>
</reference>
<protein>
    <submittedName>
        <fullName evidence="1">Uncharacterized protein</fullName>
    </submittedName>
</protein>
<evidence type="ECO:0000313" key="1">
    <source>
        <dbReference type="EMBL" id="PQP93951.1"/>
    </source>
</evidence>
<dbReference type="EMBL" id="PJQY01002411">
    <property type="protein sequence ID" value="PQP93951.1"/>
    <property type="molecule type" value="Genomic_DNA"/>
</dbReference>
<comment type="caution">
    <text evidence="1">The sequence shown here is derived from an EMBL/GenBank/DDBJ whole genome shotgun (WGS) entry which is preliminary data.</text>
</comment>
<sequence length="65" mass="6662">MSIGCPCSVRTGCATGVDKAGHKAEACKAVTHSTGLEGSTPNVRVDCATRVGRSWAGHGSWLKTC</sequence>
<proteinExistence type="predicted"/>